<accession>A0A4Q5H7C6</accession>
<proteinExistence type="predicted"/>
<name>A0A4Q5H7C6_9BACE</name>
<comment type="caution">
    <text evidence="2">The sequence shown here is derived from an EMBL/GenBank/DDBJ whole genome shotgun (WGS) entry which is preliminary data.</text>
</comment>
<dbReference type="AlphaFoldDB" id="A0A4Q5H7C6"/>
<feature type="region of interest" description="Disordered" evidence="1">
    <location>
        <begin position="1"/>
        <end position="37"/>
    </location>
</feature>
<organism evidence="2 3">
    <name type="scientific">Bacteroides eggerthii</name>
    <dbReference type="NCBI Taxonomy" id="28111"/>
    <lineage>
        <taxon>Bacteria</taxon>
        <taxon>Pseudomonadati</taxon>
        <taxon>Bacteroidota</taxon>
        <taxon>Bacteroidia</taxon>
        <taxon>Bacteroidales</taxon>
        <taxon>Bacteroidaceae</taxon>
        <taxon>Bacteroides</taxon>
    </lineage>
</organism>
<reference evidence="2 3" key="1">
    <citation type="journal article" date="2019" name="Science, e1252229">
        <title>Invertible promoters mediate bacterial phase variation, antibiotic resistance, and host adaptation in the gut.</title>
        <authorList>
            <person name="Jiang X."/>
            <person name="Hall A.B."/>
            <person name="Arthur T.D."/>
            <person name="Plichta D.R."/>
            <person name="Covington C.T."/>
            <person name="Poyet M."/>
            <person name="Crothers J."/>
            <person name="Moses P.L."/>
            <person name="Tolonen A.C."/>
            <person name="Vlamakis H."/>
            <person name="Alm E.J."/>
            <person name="Xavier R.J."/>
        </authorList>
    </citation>
    <scope>NUCLEOTIDE SEQUENCE [LARGE SCALE GENOMIC DNA]</scope>
    <source>
        <strain evidence="3">bj_0095</strain>
    </source>
</reference>
<dbReference type="EMBL" id="RCXL01000003">
    <property type="protein sequence ID" value="RYT77421.1"/>
    <property type="molecule type" value="Genomic_DNA"/>
</dbReference>
<evidence type="ECO:0000313" key="3">
    <source>
        <dbReference type="Proteomes" id="UP000291917"/>
    </source>
</evidence>
<evidence type="ECO:0000256" key="1">
    <source>
        <dbReference type="SAM" id="MobiDB-lite"/>
    </source>
</evidence>
<gene>
    <name evidence="2" type="ORF">EAJ03_02400</name>
</gene>
<sequence length="68" mass="7996">MTARKRKREKTEGKGRATRYGKAERNRSRERDEEGKRKPILCRVESELLLSLLPCISHKTGDRKEKDL</sequence>
<feature type="compositionally biased region" description="Basic and acidic residues" evidence="1">
    <location>
        <begin position="9"/>
        <end position="37"/>
    </location>
</feature>
<dbReference type="Proteomes" id="UP000291917">
    <property type="component" value="Unassembled WGS sequence"/>
</dbReference>
<protein>
    <submittedName>
        <fullName evidence="2">Uncharacterized protein</fullName>
    </submittedName>
</protein>
<evidence type="ECO:0000313" key="2">
    <source>
        <dbReference type="EMBL" id="RYT77421.1"/>
    </source>
</evidence>